<dbReference type="EMBL" id="JASPKY010000594">
    <property type="protein sequence ID" value="KAK9688357.1"/>
    <property type="molecule type" value="Genomic_DNA"/>
</dbReference>
<name>A0AAW1IFY7_POPJA</name>
<dbReference type="Proteomes" id="UP001458880">
    <property type="component" value="Unassembled WGS sequence"/>
</dbReference>
<protein>
    <submittedName>
        <fullName evidence="2">Uncharacterized protein</fullName>
    </submittedName>
</protein>
<accession>A0AAW1IFY7</accession>
<organism evidence="2 3">
    <name type="scientific">Popillia japonica</name>
    <name type="common">Japanese beetle</name>
    <dbReference type="NCBI Taxonomy" id="7064"/>
    <lineage>
        <taxon>Eukaryota</taxon>
        <taxon>Metazoa</taxon>
        <taxon>Ecdysozoa</taxon>
        <taxon>Arthropoda</taxon>
        <taxon>Hexapoda</taxon>
        <taxon>Insecta</taxon>
        <taxon>Pterygota</taxon>
        <taxon>Neoptera</taxon>
        <taxon>Endopterygota</taxon>
        <taxon>Coleoptera</taxon>
        <taxon>Polyphaga</taxon>
        <taxon>Scarabaeiformia</taxon>
        <taxon>Scarabaeidae</taxon>
        <taxon>Rutelinae</taxon>
        <taxon>Popillia</taxon>
    </lineage>
</organism>
<feature type="region of interest" description="Disordered" evidence="1">
    <location>
        <begin position="50"/>
        <end position="88"/>
    </location>
</feature>
<gene>
    <name evidence="2" type="ORF">QE152_g35596</name>
</gene>
<evidence type="ECO:0000256" key="1">
    <source>
        <dbReference type="SAM" id="MobiDB-lite"/>
    </source>
</evidence>
<keyword evidence="3" id="KW-1185">Reference proteome</keyword>
<reference evidence="2 3" key="1">
    <citation type="journal article" date="2024" name="BMC Genomics">
        <title>De novo assembly and annotation of Popillia japonica's genome with initial clues to its potential as an invasive pest.</title>
        <authorList>
            <person name="Cucini C."/>
            <person name="Boschi S."/>
            <person name="Funari R."/>
            <person name="Cardaioli E."/>
            <person name="Iannotti N."/>
            <person name="Marturano G."/>
            <person name="Paoli F."/>
            <person name="Bruttini M."/>
            <person name="Carapelli A."/>
            <person name="Frati F."/>
            <person name="Nardi F."/>
        </authorList>
    </citation>
    <scope>NUCLEOTIDE SEQUENCE [LARGE SCALE GENOMIC DNA]</scope>
    <source>
        <strain evidence="2">DMR45628</strain>
    </source>
</reference>
<proteinExistence type="predicted"/>
<evidence type="ECO:0000313" key="3">
    <source>
        <dbReference type="Proteomes" id="UP001458880"/>
    </source>
</evidence>
<evidence type="ECO:0000313" key="2">
    <source>
        <dbReference type="EMBL" id="KAK9688357.1"/>
    </source>
</evidence>
<comment type="caution">
    <text evidence="2">The sequence shown here is derived from an EMBL/GenBank/DDBJ whole genome shotgun (WGS) entry which is preliminary data.</text>
</comment>
<feature type="compositionally biased region" description="Polar residues" evidence="1">
    <location>
        <begin position="50"/>
        <end position="61"/>
    </location>
</feature>
<sequence length="137" mass="15514">MIDIHKYGYNTLISTITCRNSSVTKCLRTPYGVVRLETSSIFGTELAKVSTTLGDHNSMQNRAKRGEPSKDPPPPETMQKCKRRGQHPALERRLHEIGHWVMHSNKRNRYGLENCTGKTEKDEKTVIGTSYTSYTGT</sequence>
<dbReference type="AlphaFoldDB" id="A0AAW1IFY7"/>